<dbReference type="PANTHER" id="PTHR10373:SF38">
    <property type="entry name" value="PROTEIN PANGOLIN, ISOFORM J"/>
    <property type="match status" value="1"/>
</dbReference>
<dbReference type="SMART" id="SM00398">
    <property type="entry name" value="HMG"/>
    <property type="match status" value="1"/>
</dbReference>
<evidence type="ECO:0000256" key="9">
    <source>
        <dbReference type="PROSITE-ProRule" id="PRU00267"/>
    </source>
</evidence>
<dbReference type="EMBL" id="JAGKHQ010000008">
    <property type="protein sequence ID" value="KAG7510509.1"/>
    <property type="molecule type" value="Genomic_DNA"/>
</dbReference>
<dbReference type="GO" id="GO:0060070">
    <property type="term" value="P:canonical Wnt signaling pathway"/>
    <property type="evidence" value="ECO:0007669"/>
    <property type="project" value="TreeGrafter"/>
</dbReference>
<dbReference type="FunFam" id="1.10.30.10:FF:000001">
    <property type="entry name" value="transcription factor 7 isoform X2"/>
    <property type="match status" value="1"/>
</dbReference>
<dbReference type="GO" id="GO:0000785">
    <property type="term" value="C:chromatin"/>
    <property type="evidence" value="ECO:0007669"/>
    <property type="project" value="TreeGrafter"/>
</dbReference>
<keyword evidence="4" id="KW-0805">Transcription regulation</keyword>
<evidence type="ECO:0000256" key="7">
    <source>
        <dbReference type="ARBA" id="ARBA00023163"/>
    </source>
</evidence>
<dbReference type="GO" id="GO:0000978">
    <property type="term" value="F:RNA polymerase II cis-regulatory region sequence-specific DNA binding"/>
    <property type="evidence" value="ECO:0007669"/>
    <property type="project" value="TreeGrafter"/>
</dbReference>
<dbReference type="PROSITE" id="PS50118">
    <property type="entry name" value="HMG_BOX_2"/>
    <property type="match status" value="1"/>
</dbReference>
<evidence type="ECO:0000256" key="1">
    <source>
        <dbReference type="ARBA" id="ARBA00004123"/>
    </source>
</evidence>
<keyword evidence="8 9" id="KW-0539">Nucleus</keyword>
<keyword evidence="7" id="KW-0804">Transcription</keyword>
<dbReference type="GO" id="GO:1990907">
    <property type="term" value="C:beta-catenin-TCF complex"/>
    <property type="evidence" value="ECO:0007669"/>
    <property type="project" value="TreeGrafter"/>
</dbReference>
<sequence>MDFVAEMEELDEAMNNGPDLLQEMIQSMWIEIDDLTVPDPNGPDLPQDILQVWLEETVNPPPGPQQPQCNPNKMEPMVETIKRETKKQIFFPKQTQCNPSEMEFRVETIKIETKYQLPVPKQPQCNSCESGPLVETIKKETKDPLPVPYTPQCNPSGLGFMVDTSKRDKKDQLNFHAKECAPNRSSLLQAMLEALEKTANQFCVPEQPQFDPSGMEPIMEMIKKETNDQLHVPAKDCEPNRVDTLQAVLEELRRQPANCLPVPQESLYDFHPPPPSTFPEEQCFDLLLPPFSAQLCSQPDHGQNKNMSAVMIPQCVQGNLFPVTIGNGELVYAFPHEAFIPTLFPSVSPPNPIMSRRRKGATQQNNIEKPYIKKPLNAFMLFRQEQRLKVVTELNVHDSAIVNSELGKRWAHLPKQEKNKYFQEADRLRDLHEQRYPEWSTKENYGRKRKRIRRQFQ</sequence>
<comment type="subcellular location">
    <subcellularLocation>
        <location evidence="1">Nucleus</location>
    </subcellularLocation>
</comment>
<keyword evidence="5 9" id="KW-0238">DNA-binding</keyword>
<evidence type="ECO:0000256" key="5">
    <source>
        <dbReference type="ARBA" id="ARBA00023125"/>
    </source>
</evidence>
<reference evidence="11 12" key="1">
    <citation type="journal article" date="2021" name="Sci. Rep.">
        <title>Chromosome anchoring in Senegalese sole (Solea senegalensis) reveals sex-associated markers and genome rearrangements in flatfish.</title>
        <authorList>
            <person name="Guerrero-Cozar I."/>
            <person name="Gomez-Garrido J."/>
            <person name="Berbel C."/>
            <person name="Martinez-Blanch J.F."/>
            <person name="Alioto T."/>
            <person name="Claros M.G."/>
            <person name="Gagnaire P.A."/>
            <person name="Manchado M."/>
        </authorList>
    </citation>
    <scope>NUCLEOTIDE SEQUENCE [LARGE SCALE GENOMIC DNA]</scope>
    <source>
        <strain evidence="11">Sse05_10M</strain>
    </source>
</reference>
<evidence type="ECO:0000256" key="2">
    <source>
        <dbReference type="ARBA" id="ARBA00006569"/>
    </source>
</evidence>
<keyword evidence="12" id="KW-1185">Reference proteome</keyword>
<keyword evidence="3" id="KW-0879">Wnt signaling pathway</keyword>
<dbReference type="GO" id="GO:0000981">
    <property type="term" value="F:DNA-binding transcription factor activity, RNA polymerase II-specific"/>
    <property type="evidence" value="ECO:0007669"/>
    <property type="project" value="TreeGrafter"/>
</dbReference>
<proteinExistence type="inferred from homology"/>
<evidence type="ECO:0000259" key="10">
    <source>
        <dbReference type="PROSITE" id="PS50118"/>
    </source>
</evidence>
<evidence type="ECO:0000256" key="4">
    <source>
        <dbReference type="ARBA" id="ARBA00023015"/>
    </source>
</evidence>
<dbReference type="InterPro" id="IPR009071">
    <property type="entry name" value="HMG_box_dom"/>
</dbReference>
<name>A0AAV6RZT1_SOLSE</name>
<gene>
    <name evidence="11" type="ORF">JOB18_023908</name>
</gene>
<feature type="domain" description="HMG box" evidence="10">
    <location>
        <begin position="372"/>
        <end position="440"/>
    </location>
</feature>
<organism evidence="11 12">
    <name type="scientific">Solea senegalensis</name>
    <name type="common">Senegalese sole</name>
    <dbReference type="NCBI Taxonomy" id="28829"/>
    <lineage>
        <taxon>Eukaryota</taxon>
        <taxon>Metazoa</taxon>
        <taxon>Chordata</taxon>
        <taxon>Craniata</taxon>
        <taxon>Vertebrata</taxon>
        <taxon>Euteleostomi</taxon>
        <taxon>Actinopterygii</taxon>
        <taxon>Neopterygii</taxon>
        <taxon>Teleostei</taxon>
        <taxon>Neoteleostei</taxon>
        <taxon>Acanthomorphata</taxon>
        <taxon>Carangaria</taxon>
        <taxon>Pleuronectiformes</taxon>
        <taxon>Pleuronectoidei</taxon>
        <taxon>Soleidae</taxon>
        <taxon>Solea</taxon>
    </lineage>
</organism>
<dbReference type="Proteomes" id="UP000693946">
    <property type="component" value="Linkage Group LG16"/>
</dbReference>
<protein>
    <recommendedName>
        <fullName evidence="10">HMG box domain-containing protein</fullName>
    </recommendedName>
</protein>
<evidence type="ECO:0000313" key="11">
    <source>
        <dbReference type="EMBL" id="KAG7510509.1"/>
    </source>
</evidence>
<comment type="caution">
    <text evidence="11">The sequence shown here is derived from an EMBL/GenBank/DDBJ whole genome shotgun (WGS) entry which is preliminary data.</text>
</comment>
<comment type="similarity">
    <text evidence="2">Belongs to the TCF/LEF family.</text>
</comment>
<keyword evidence="6" id="KW-0010">Activator</keyword>
<dbReference type="Pfam" id="PF00505">
    <property type="entry name" value="HMG_box"/>
    <property type="match status" value="1"/>
</dbReference>
<evidence type="ECO:0000256" key="8">
    <source>
        <dbReference type="ARBA" id="ARBA00023242"/>
    </source>
</evidence>
<dbReference type="PANTHER" id="PTHR10373">
    <property type="entry name" value="TRANSCRIPTION FACTOR 7 FAMILY MEMBER"/>
    <property type="match status" value="1"/>
</dbReference>
<feature type="DNA-binding region" description="HMG box" evidence="9">
    <location>
        <begin position="372"/>
        <end position="440"/>
    </location>
</feature>
<evidence type="ECO:0000256" key="6">
    <source>
        <dbReference type="ARBA" id="ARBA00023159"/>
    </source>
</evidence>
<evidence type="ECO:0000256" key="3">
    <source>
        <dbReference type="ARBA" id="ARBA00022687"/>
    </source>
</evidence>
<accession>A0AAV6RZT1</accession>
<evidence type="ECO:0000313" key="12">
    <source>
        <dbReference type="Proteomes" id="UP000693946"/>
    </source>
</evidence>
<dbReference type="InterPro" id="IPR024940">
    <property type="entry name" value="TCF/LEF"/>
</dbReference>
<dbReference type="AlphaFoldDB" id="A0AAV6RZT1"/>